<evidence type="ECO:0000313" key="3">
    <source>
        <dbReference type="EMBL" id="KAG2315335.1"/>
    </source>
</evidence>
<proteinExistence type="predicted"/>
<dbReference type="PANTHER" id="PTHR47074">
    <property type="entry name" value="BNAC02G40300D PROTEIN"/>
    <property type="match status" value="1"/>
</dbReference>
<reference evidence="3 4" key="1">
    <citation type="submission" date="2020-02" db="EMBL/GenBank/DDBJ databases">
        <authorList>
            <person name="Ma Q."/>
            <person name="Huang Y."/>
            <person name="Song X."/>
            <person name="Pei D."/>
        </authorList>
    </citation>
    <scope>NUCLEOTIDE SEQUENCE [LARGE SCALE GENOMIC DNA]</scope>
    <source>
        <strain evidence="3">Sxm20200214</strain>
        <tissue evidence="3">Leaf</tissue>
    </source>
</reference>
<name>A0A8X7VQ57_BRACI</name>
<feature type="region of interest" description="Disordered" evidence="1">
    <location>
        <begin position="1"/>
        <end position="23"/>
    </location>
</feature>
<dbReference type="GO" id="GO:0004523">
    <property type="term" value="F:RNA-DNA hybrid ribonuclease activity"/>
    <property type="evidence" value="ECO:0007669"/>
    <property type="project" value="InterPro"/>
</dbReference>
<dbReference type="Gene3D" id="3.30.420.10">
    <property type="entry name" value="Ribonuclease H-like superfamily/Ribonuclease H"/>
    <property type="match status" value="1"/>
</dbReference>
<keyword evidence="4" id="KW-1185">Reference proteome</keyword>
<evidence type="ECO:0000259" key="2">
    <source>
        <dbReference type="Pfam" id="PF13456"/>
    </source>
</evidence>
<dbReference type="InterPro" id="IPR044730">
    <property type="entry name" value="RNase_H-like_dom_plant"/>
</dbReference>
<dbReference type="Proteomes" id="UP000886595">
    <property type="component" value="Unassembled WGS sequence"/>
</dbReference>
<dbReference type="InterPro" id="IPR002156">
    <property type="entry name" value="RNaseH_domain"/>
</dbReference>
<evidence type="ECO:0000256" key="1">
    <source>
        <dbReference type="SAM" id="MobiDB-lite"/>
    </source>
</evidence>
<protein>
    <recommendedName>
        <fullName evidence="2">RNase H type-1 domain-containing protein</fullName>
    </recommendedName>
</protein>
<accession>A0A8X7VQ57</accession>
<feature type="compositionally biased region" description="Polar residues" evidence="1">
    <location>
        <begin position="9"/>
        <end position="23"/>
    </location>
</feature>
<dbReference type="InterPro" id="IPR036397">
    <property type="entry name" value="RNaseH_sf"/>
</dbReference>
<feature type="domain" description="RNase H type-1" evidence="2">
    <location>
        <begin position="41"/>
        <end position="156"/>
    </location>
</feature>
<dbReference type="EMBL" id="JAAMPC010000004">
    <property type="protein sequence ID" value="KAG2315335.1"/>
    <property type="molecule type" value="Genomic_DNA"/>
</dbReference>
<dbReference type="OrthoDB" id="10398530at2759"/>
<dbReference type="InterPro" id="IPR052929">
    <property type="entry name" value="RNase_H-like_EbsB-rel"/>
</dbReference>
<dbReference type="AlphaFoldDB" id="A0A8X7VQ57"/>
<dbReference type="GO" id="GO:0003676">
    <property type="term" value="F:nucleic acid binding"/>
    <property type="evidence" value="ECO:0007669"/>
    <property type="project" value="InterPro"/>
</dbReference>
<dbReference type="CDD" id="cd06222">
    <property type="entry name" value="RNase_H_like"/>
    <property type="match status" value="1"/>
</dbReference>
<gene>
    <name evidence="3" type="ORF">Bca52824_018457</name>
</gene>
<organism evidence="3 4">
    <name type="scientific">Brassica carinata</name>
    <name type="common">Ethiopian mustard</name>
    <name type="synonym">Abyssinian cabbage</name>
    <dbReference type="NCBI Taxonomy" id="52824"/>
    <lineage>
        <taxon>Eukaryota</taxon>
        <taxon>Viridiplantae</taxon>
        <taxon>Streptophyta</taxon>
        <taxon>Embryophyta</taxon>
        <taxon>Tracheophyta</taxon>
        <taxon>Spermatophyta</taxon>
        <taxon>Magnoliopsida</taxon>
        <taxon>eudicotyledons</taxon>
        <taxon>Gunneridae</taxon>
        <taxon>Pentapetalae</taxon>
        <taxon>rosids</taxon>
        <taxon>malvids</taxon>
        <taxon>Brassicales</taxon>
        <taxon>Brassicaceae</taxon>
        <taxon>Brassiceae</taxon>
        <taxon>Brassica</taxon>
    </lineage>
</organism>
<evidence type="ECO:0000313" key="4">
    <source>
        <dbReference type="Proteomes" id="UP000886595"/>
    </source>
</evidence>
<dbReference type="PANTHER" id="PTHR47074:SF49">
    <property type="entry name" value="POLYNUCLEOTIDYL TRANSFERASE, RIBONUCLEASE H-LIKE SUPERFAMILY PROTEIN"/>
    <property type="match status" value="1"/>
</dbReference>
<dbReference type="Pfam" id="PF13456">
    <property type="entry name" value="RVT_3"/>
    <property type="match status" value="1"/>
</dbReference>
<comment type="caution">
    <text evidence="3">The sequence shown here is derived from an EMBL/GenBank/DDBJ whole genome shotgun (WGS) entry which is preliminary data.</text>
</comment>
<sequence>MEWLEANDPETQTQKLAQENQSREASWIMPPVERVKCNIGASWSSCNNRSGASWVVRDSRGKVLMHGRRSYVDVTDRQMAELLATCWAVECMHTMHMDNIIFESCFLLARTSLLDSCHSSEVGGVVSQIQNHLFSINTWSMEYVYPSRNKAAMRIALSVTAEGRYQSYIASNGPCWLASLIAQEAVA</sequence>